<dbReference type="KEGG" id="afg:AFULGI_00008940"/>
<dbReference type="Proteomes" id="UP000028501">
    <property type="component" value="Chromosome"/>
</dbReference>
<dbReference type="Gene3D" id="1.10.1060.10">
    <property type="entry name" value="Alpha-helical ferredoxin"/>
    <property type="match status" value="1"/>
</dbReference>
<evidence type="ECO:0000313" key="3">
    <source>
        <dbReference type="Proteomes" id="UP000028501"/>
    </source>
</evidence>
<evidence type="ECO:0000259" key="1">
    <source>
        <dbReference type="PROSITE" id="PS51379"/>
    </source>
</evidence>
<dbReference type="InterPro" id="IPR017900">
    <property type="entry name" value="4Fe4S_Fe_S_CS"/>
</dbReference>
<dbReference type="PANTHER" id="PTHR32479">
    <property type="entry name" value="GLYCOLATE OXIDASE IRON-SULFUR SUBUNIT"/>
    <property type="match status" value="1"/>
</dbReference>
<accession>A0A075WCI3</accession>
<gene>
    <name evidence="2" type="ORF">AFULGI_00008940</name>
</gene>
<dbReference type="GO" id="GO:0051536">
    <property type="term" value="F:iron-sulfur cluster binding"/>
    <property type="evidence" value="ECO:0007669"/>
    <property type="project" value="InterPro"/>
</dbReference>
<dbReference type="PROSITE" id="PS00198">
    <property type="entry name" value="4FE4S_FER_1"/>
    <property type="match status" value="1"/>
</dbReference>
<dbReference type="GeneID" id="24794408"/>
<dbReference type="InterPro" id="IPR009051">
    <property type="entry name" value="Helical_ferredxn"/>
</dbReference>
<dbReference type="InterPro" id="IPR017896">
    <property type="entry name" value="4Fe4S_Fe-S-bd"/>
</dbReference>
<dbReference type="RefSeq" id="WP_197030948.1">
    <property type="nucleotide sequence ID" value="NZ_CP006577.1"/>
</dbReference>
<name>A0A075WCI3_ARCFL</name>
<reference evidence="2 3" key="1">
    <citation type="submission" date="2013-07" db="EMBL/GenBank/DDBJ databases">
        <title>Genome of Archaeoglobus fulgidus.</title>
        <authorList>
            <person name="Fiebig A."/>
            <person name="Birkeland N.-K."/>
        </authorList>
    </citation>
    <scope>NUCLEOTIDE SEQUENCE [LARGE SCALE GENOMIC DNA]</scope>
    <source>
        <strain evidence="2 3">DSM 8774</strain>
    </source>
</reference>
<dbReference type="PROSITE" id="PS51379">
    <property type="entry name" value="4FE4S_FER_2"/>
    <property type="match status" value="2"/>
</dbReference>
<dbReference type="EMBL" id="CP006577">
    <property type="protein sequence ID" value="AIG97686.1"/>
    <property type="molecule type" value="Genomic_DNA"/>
</dbReference>
<dbReference type="GO" id="GO:0016491">
    <property type="term" value="F:oxidoreductase activity"/>
    <property type="evidence" value="ECO:0007669"/>
    <property type="project" value="UniProtKB-ARBA"/>
</dbReference>
<proteinExistence type="predicted"/>
<organism evidence="2 3">
    <name type="scientific">Archaeoglobus fulgidus DSM 8774</name>
    <dbReference type="NCBI Taxonomy" id="1344584"/>
    <lineage>
        <taxon>Archaea</taxon>
        <taxon>Methanobacteriati</taxon>
        <taxon>Methanobacteriota</taxon>
        <taxon>Archaeoglobi</taxon>
        <taxon>Archaeoglobales</taxon>
        <taxon>Archaeoglobaceae</taxon>
        <taxon>Archaeoglobus</taxon>
    </lineage>
</organism>
<protein>
    <recommendedName>
        <fullName evidence="1">4Fe-4S ferredoxin-type domain-containing protein</fullName>
    </recommendedName>
</protein>
<evidence type="ECO:0000313" key="2">
    <source>
        <dbReference type="EMBL" id="AIG97686.1"/>
    </source>
</evidence>
<feature type="domain" description="4Fe-4S ferredoxin-type" evidence="1">
    <location>
        <begin position="3"/>
        <end position="33"/>
    </location>
</feature>
<dbReference type="HOGENOM" id="CLU_187361_0_0_2"/>
<dbReference type="PANTHER" id="PTHR32479:SF17">
    <property type="entry name" value="GLYCOLATE OXIDASE IRON-SULFUR SUBUNIT"/>
    <property type="match status" value="1"/>
</dbReference>
<feature type="domain" description="4Fe-4S ferredoxin-type" evidence="1">
    <location>
        <begin position="51"/>
        <end position="80"/>
    </location>
</feature>
<dbReference type="Pfam" id="PF13183">
    <property type="entry name" value="Fer4_8"/>
    <property type="match status" value="1"/>
</dbReference>
<dbReference type="SUPFAM" id="SSF46548">
    <property type="entry name" value="alpha-helical ferredoxin"/>
    <property type="match status" value="1"/>
</dbReference>
<dbReference type="AlphaFoldDB" id="A0A075WCI3"/>
<sequence>MEVKEILEEISRCSFCGFCEMSCPTRFLIKRNYTPRGRVNTISLYLKGLATEESVNGLFSCLGCGACAAFCPAGINIPEVIRSFRKYMLKLSEVK</sequence>